<dbReference type="Proteomes" id="UP001610631">
    <property type="component" value="Unassembled WGS sequence"/>
</dbReference>
<reference evidence="1 2" key="1">
    <citation type="submission" date="2024-03" db="EMBL/GenBank/DDBJ databases">
        <title>Whole genome sequencing of Streptomyces racemochromogenes, to identify antimicrobial biosynthetic gene clusters.</title>
        <authorList>
            <person name="Suryawanshi P."/>
            <person name="Krishnaraj P.U."/>
            <person name="Arun Y.P."/>
            <person name="Suryawanshi M.P."/>
            <person name="Rakshit O."/>
        </authorList>
    </citation>
    <scope>NUCLEOTIDE SEQUENCE [LARGE SCALE GENOMIC DNA]</scope>
    <source>
        <strain evidence="1 2">AUDT626</strain>
    </source>
</reference>
<dbReference type="InterPro" id="IPR029058">
    <property type="entry name" value="AB_hydrolase_fold"/>
</dbReference>
<dbReference type="EMBL" id="JBBDHD010000054">
    <property type="protein sequence ID" value="MFH7597470.1"/>
    <property type="molecule type" value="Genomic_DNA"/>
</dbReference>
<evidence type="ECO:0000313" key="2">
    <source>
        <dbReference type="Proteomes" id="UP001610631"/>
    </source>
</evidence>
<gene>
    <name evidence="1" type="ORF">WDV06_20550</name>
</gene>
<name>A0ABW7PHJ9_9ACTN</name>
<evidence type="ECO:0000313" key="1">
    <source>
        <dbReference type="EMBL" id="MFH7597470.1"/>
    </source>
</evidence>
<protein>
    <submittedName>
        <fullName evidence="1">Alpha/beta hydrolase</fullName>
    </submittedName>
</protein>
<dbReference type="RefSeq" id="WP_395511215.1">
    <property type="nucleotide sequence ID" value="NZ_JBBDHD010000054.1"/>
</dbReference>
<keyword evidence="2" id="KW-1185">Reference proteome</keyword>
<keyword evidence="1" id="KW-0378">Hydrolase</keyword>
<proteinExistence type="predicted"/>
<dbReference type="GO" id="GO:0016787">
    <property type="term" value="F:hydrolase activity"/>
    <property type="evidence" value="ECO:0007669"/>
    <property type="project" value="UniProtKB-KW"/>
</dbReference>
<comment type="caution">
    <text evidence="1">The sequence shown here is derived from an EMBL/GenBank/DDBJ whole genome shotgun (WGS) entry which is preliminary data.</text>
</comment>
<organism evidence="1 2">
    <name type="scientific">Streptomyces racemochromogenes</name>
    <dbReference type="NCBI Taxonomy" id="67353"/>
    <lineage>
        <taxon>Bacteria</taxon>
        <taxon>Bacillati</taxon>
        <taxon>Actinomycetota</taxon>
        <taxon>Actinomycetes</taxon>
        <taxon>Kitasatosporales</taxon>
        <taxon>Streptomycetaceae</taxon>
        <taxon>Streptomyces</taxon>
    </lineage>
</organism>
<accession>A0ABW7PHJ9</accession>
<dbReference type="Gene3D" id="3.40.50.1820">
    <property type="entry name" value="alpha/beta hydrolase"/>
    <property type="match status" value="1"/>
</dbReference>
<dbReference type="SUPFAM" id="SSF53474">
    <property type="entry name" value="alpha/beta-Hydrolases"/>
    <property type="match status" value="1"/>
</dbReference>
<sequence length="304" mass="31975">MPTTPSLAAPPVRSVVLDADGIPLSGLLALPADPVPRAVVVALHGAGMSAGYFDSRVRPGFSLMELGASLGFAVLSLDRPGYGASAAAVPRGLDLAGQTAALLTALDGYARGHELGAGYFLVAHSNGGRLALSAAAAARGGAAPLGLDLCGVGRHFAVEPGQLPGADFPGQWRRHWGALRFYPPEAFRACTGLVRPVPAEEARETPLWPEAYPAVAAGVRAPVRFTFAEQELWWRRDRAAMEELLTPLTGASTEVVVQPHAGHNVSLGWASRAYHLRVMAFLEECLLPRDAGSKRVRVPTDAEL</sequence>